<protein>
    <submittedName>
        <fullName evidence="3">Uncharacterized protein</fullName>
    </submittedName>
</protein>
<reference evidence="3 4" key="2">
    <citation type="journal article" date="2005" name="Science">
        <title>The genome of the African trypanosome Trypanosoma brucei.</title>
        <authorList>
            <person name="Berriman M."/>
            <person name="Ghedin E."/>
            <person name="Hertz-Fowler C."/>
            <person name="Blandin G."/>
            <person name="Renauld H."/>
            <person name="Bartholomeu D.C."/>
            <person name="Lennard N.J."/>
            <person name="Caler E."/>
            <person name="Hamlin N.E."/>
            <person name="Haas B."/>
            <person name="Bohme U."/>
            <person name="Hannick L."/>
            <person name="Aslett M.A."/>
            <person name="Shallom J."/>
            <person name="Marcello L."/>
            <person name="Hou L."/>
            <person name="Wickstead B."/>
            <person name="Alsmark U.C."/>
            <person name="Arrowsmith C."/>
            <person name="Atkin R.J."/>
            <person name="Barron A.J."/>
            <person name="Bringaud F."/>
            <person name="Brooks K."/>
            <person name="Carrington M."/>
            <person name="Cherevach I."/>
            <person name="Chillingworth T.J."/>
            <person name="Churcher C."/>
            <person name="Clark L.N."/>
            <person name="Corton C.H."/>
            <person name="Cronin A."/>
            <person name="Davies R.M."/>
            <person name="Doggett J."/>
            <person name="Djikeng A."/>
            <person name="Feldblyum T."/>
            <person name="Field M.C."/>
            <person name="Fraser A."/>
            <person name="Goodhead I."/>
            <person name="Hance Z."/>
            <person name="Harper D."/>
            <person name="Harris B.R."/>
            <person name="Hauser H."/>
            <person name="Hostetler J."/>
            <person name="Ivens A."/>
            <person name="Jagels K."/>
            <person name="Johnson D."/>
            <person name="Johnson J."/>
            <person name="Jones K."/>
            <person name="Kerhornou A.X."/>
            <person name="Koo H."/>
            <person name="Larke N."/>
            <person name="Landfear S."/>
            <person name="Larkin C."/>
            <person name="Leech V."/>
            <person name="Line A."/>
            <person name="Lord A."/>
            <person name="Macleod A."/>
            <person name="Mooney P.J."/>
            <person name="Moule S."/>
            <person name="Martin D.M."/>
            <person name="Morgan G.W."/>
            <person name="Mungall K."/>
            <person name="Norbertczak H."/>
            <person name="Ormond D."/>
            <person name="Pai G."/>
            <person name="Peacock C.S."/>
            <person name="Peterson J."/>
            <person name="Quail M.A."/>
            <person name="Rabbinowitsch E."/>
            <person name="Rajandream M.A."/>
            <person name="Reitter C."/>
            <person name="Salzberg S.L."/>
            <person name="Sanders M."/>
            <person name="Schobel S."/>
            <person name="Sharp S."/>
            <person name="Simmonds M."/>
            <person name="Simpson A.J."/>
            <person name="Tallon L."/>
            <person name="Turner C.M."/>
            <person name="Tait A."/>
            <person name="Tivey A.R."/>
            <person name="Van Aken S."/>
            <person name="Walker D."/>
            <person name="Wanless D."/>
            <person name="Wang S."/>
            <person name="White B."/>
            <person name="White O."/>
            <person name="Whitehead S."/>
            <person name="Woodward J."/>
            <person name="Wortman J."/>
            <person name="Adams M.D."/>
            <person name="Embley T.M."/>
            <person name="Gull K."/>
            <person name="Ullu E."/>
            <person name="Barry J.D."/>
            <person name="Fairlamb A.H."/>
            <person name="Opperdoes F."/>
            <person name="Barrell B.G."/>
            <person name="Donelson J.E."/>
            <person name="Hall N."/>
            <person name="Fraser C.M."/>
            <person name="Melville S.E."/>
            <person name="El-Sayed N.M."/>
        </authorList>
    </citation>
    <scope>NUCLEOTIDE SEQUENCE [LARGE SCALE GENOMIC DNA]</scope>
    <source>
        <strain evidence="3 4">927/4 GUTat10.1</strain>
    </source>
</reference>
<reference evidence="3 4" key="1">
    <citation type="journal article" date="2005" name="Science">
        <title>Comparative genomics of trypanosomatid parasitic protozoa.</title>
        <authorList>
            <person name="El-Sayed N.M."/>
            <person name="Myler P.J."/>
            <person name="Blandin G."/>
            <person name="Berriman M."/>
            <person name="Crabtree J."/>
            <person name="Aggarwal G."/>
            <person name="Caler E."/>
            <person name="Renauld H."/>
            <person name="Worthey E.A."/>
            <person name="Hertz-Fowler C."/>
            <person name="Ghedin E."/>
            <person name="Peacock C."/>
            <person name="Bartholomeu D.C."/>
            <person name="Haas B.J."/>
            <person name="Tran A.N."/>
            <person name="Wortman J.R."/>
            <person name="Alsmark U.C."/>
            <person name="Angiuoli S."/>
            <person name="Anupama A."/>
            <person name="Badger J."/>
            <person name="Bringaud F."/>
            <person name="Cadag E."/>
            <person name="Carlton J.M."/>
            <person name="Cerqueira G.C."/>
            <person name="Creasy T."/>
            <person name="Delcher A.L."/>
            <person name="Djikeng A."/>
            <person name="Embley T.M."/>
            <person name="Hauser C."/>
            <person name="Ivens A.C."/>
            <person name="Kummerfeld S.K."/>
            <person name="Pereira-Leal J.B."/>
            <person name="Nilsson D."/>
            <person name="Peterson J."/>
            <person name="Salzberg S.L."/>
            <person name="Shallom J."/>
            <person name="Silva J.C."/>
            <person name="Sundaram J."/>
            <person name="Westenberger S."/>
            <person name="White O."/>
            <person name="Melville S.E."/>
            <person name="Donelson J.E."/>
            <person name="Andersson B."/>
            <person name="Stuart K.D."/>
            <person name="Hall N."/>
        </authorList>
    </citation>
    <scope>NUCLEOTIDE SEQUENCE [LARGE SCALE GENOMIC DNA]</scope>
    <source>
        <strain evidence="3 4">927/4 GUTat10.1</strain>
    </source>
</reference>
<feature type="compositionally biased region" description="Basic and acidic residues" evidence="2">
    <location>
        <begin position="102"/>
        <end position="113"/>
    </location>
</feature>
<dbReference type="OMA" id="DMFSIAN"/>
<dbReference type="KEGG" id="tbr:Tb10.70.2280"/>
<dbReference type="AlphaFoldDB" id="Q38BA9"/>
<dbReference type="PaxDb" id="5691-EAN77911"/>
<keyword evidence="4" id="KW-1185">Reference proteome</keyword>
<dbReference type="OrthoDB" id="258081at2759"/>
<name>Q38BA9_TRYB2</name>
<dbReference type="Proteomes" id="UP000008524">
    <property type="component" value="Chromosome 10"/>
</dbReference>
<feature type="coiled-coil region" evidence="1">
    <location>
        <begin position="431"/>
        <end position="458"/>
    </location>
</feature>
<evidence type="ECO:0000256" key="2">
    <source>
        <dbReference type="SAM" id="MobiDB-lite"/>
    </source>
</evidence>
<dbReference type="RefSeq" id="XP_822739.1">
    <property type="nucleotide sequence ID" value="XM_817646.1"/>
</dbReference>
<evidence type="ECO:0000256" key="1">
    <source>
        <dbReference type="SAM" id="Coils"/>
    </source>
</evidence>
<evidence type="ECO:0000313" key="3">
    <source>
        <dbReference type="EMBL" id="EAN77911.1"/>
    </source>
</evidence>
<dbReference type="eggNOG" id="ENOG502RZ1B">
    <property type="taxonomic scope" value="Eukaryota"/>
</dbReference>
<keyword evidence="1" id="KW-0175">Coiled coil</keyword>
<feature type="region of interest" description="Disordered" evidence="2">
    <location>
        <begin position="98"/>
        <end position="134"/>
    </location>
</feature>
<dbReference type="EMBL" id="CM000208">
    <property type="protein sequence ID" value="EAN77911.1"/>
    <property type="molecule type" value="Genomic_DNA"/>
</dbReference>
<accession>Q38BA9</accession>
<organism evidence="3 4">
    <name type="scientific">Trypanosoma brucei brucei (strain 927/4 GUTat10.1)</name>
    <dbReference type="NCBI Taxonomy" id="185431"/>
    <lineage>
        <taxon>Eukaryota</taxon>
        <taxon>Discoba</taxon>
        <taxon>Euglenozoa</taxon>
        <taxon>Kinetoplastea</taxon>
        <taxon>Metakinetoplastina</taxon>
        <taxon>Trypanosomatida</taxon>
        <taxon>Trypanosomatidae</taxon>
        <taxon>Trypanosoma</taxon>
    </lineage>
</organism>
<evidence type="ECO:0000313" key="4">
    <source>
        <dbReference type="Proteomes" id="UP000008524"/>
    </source>
</evidence>
<dbReference type="InParanoid" id="Q38BA9"/>
<sequence>MSDSNCYCRCRYIYVHIRFLFATISKVTRSYLLTEDKKKRMAFPHREQIDELKLIAEMLDTFARTRPEFHHQVGPLPDRIRDAIGPIESALRESGRTMTGDITEKERPKRADGLPELVNEGRQTPGQRRSNEGKKVVITKPSSVTAYRIPREKVPGGPLQISKEVSKYIAATLYNILEGATRISKASSSHIFIRKDDEMISIANCAARLAFPPQLVHHRCLGSVDAEVLGSGIALNQYTVDSSRVTSSLLIFPVFTTETPRKSAVAVVHMENKCQGTMPFSKSDEGVILTTSQLIGQFMSMFPQMDWVNSFFDPVTQHILAPFEPKKRLPKPTRRGWKGKVSVTTEEPGAVESQIDENYWRKIEECEPPLLIKRESLPRLGSNKASPQGLSAVPTLREIDAYVENMQSCWNRGISNYVGLSEEEHSNNIELKVVRRELTRIKALYEEAEEQLRLYRLEGQDYECGFRSIKGELDSYIRKRNKTDIN</sequence>
<proteinExistence type="predicted"/>
<dbReference type="GeneID" id="3661925"/>
<gene>
    <name evidence="3" type="ORF">Tb10.70.2280</name>
</gene>